<reference evidence="1 2" key="1">
    <citation type="journal article" date="2020" name="Appl. Environ. Microbiol.">
        <title>Genomic Characteristics of a Novel Species of Ammonia-Oxidizing Archaea from the Jiulong River Estuary.</title>
        <authorList>
            <person name="Zou D."/>
            <person name="Wan R."/>
            <person name="Han L."/>
            <person name="Xu M.N."/>
            <person name="Liu Y."/>
            <person name="Liu H."/>
            <person name="Kao S.J."/>
            <person name="Li M."/>
        </authorList>
    </citation>
    <scope>NUCLEOTIDE SEQUENCE [LARGE SCALE GENOMIC DNA]</scope>
    <source>
        <strain evidence="1">W1bin1</strain>
    </source>
</reference>
<evidence type="ECO:0000313" key="2">
    <source>
        <dbReference type="Proteomes" id="UP000559653"/>
    </source>
</evidence>
<proteinExistence type="predicted"/>
<accession>A0AC60VXZ1</accession>
<sequence>MQIRTPAVAGMFYPGEKNKLTKLIQDCFTHPFGPEENSEKKQSKIFGVICPHAGFVYSGPIACNSIRSISSESPELFIIVGPNHWGIGRSVATMKDCKWETPLGSVEVDSESAEEICKLSQFIESDFFSHTREHSLEVQIPILQQTFSNFKILPISLINQSKEIAYDVGLAMSKIAKKKNTMIIGSSDFTHYEPNDFAHEQDMALIEPILEMDVEKFYDVLQKRKVTACGYGAIASTMIACKELGATKGELLRYATSGDVTGDTSSVVGYGSIVFT</sequence>
<comment type="caution">
    <text evidence="1">The sequence shown here is derived from an EMBL/GenBank/DDBJ whole genome shotgun (WGS) entry which is preliminary data.</text>
</comment>
<protein>
    <submittedName>
        <fullName evidence="1">MEMO1 family protein</fullName>
    </submittedName>
</protein>
<name>A0AC60VXZ1_9ARCH</name>
<evidence type="ECO:0000313" key="1">
    <source>
        <dbReference type="EMBL" id="MBA4452341.1"/>
    </source>
</evidence>
<organism evidence="1 2">
    <name type="scientific">Candidatus Nitrosomaritimum aestuariumsis</name>
    <dbReference type="NCBI Taxonomy" id="3342354"/>
    <lineage>
        <taxon>Archaea</taxon>
        <taxon>Nitrososphaerota</taxon>
        <taxon>Nitrososphaeria</taxon>
        <taxon>Nitrosopumilales</taxon>
        <taxon>Nitrosopumilaceae</taxon>
        <taxon>Candidatus Nitrosomaritimum</taxon>
    </lineage>
</organism>
<dbReference type="Proteomes" id="UP000559653">
    <property type="component" value="Unassembled WGS sequence"/>
</dbReference>
<dbReference type="EMBL" id="JACEMZ010000019">
    <property type="protein sequence ID" value="MBA4452341.1"/>
    <property type="molecule type" value="Genomic_DNA"/>
</dbReference>
<gene>
    <name evidence="1" type="ORF">H2B03_04105</name>
</gene>